<dbReference type="CDD" id="cd04489">
    <property type="entry name" value="ExoVII_LU_OBF"/>
    <property type="match status" value="1"/>
</dbReference>
<comment type="function">
    <text evidence="5">Bidirectionally degrades single-stranded DNA into large acid-insoluble oligonucleotides, which are then degraded further into small acid-soluble oligonucleotides.</text>
</comment>
<sequence length="547" mass="60723">MADLFDEPSAGLNSPEFTVTELSGAIKRVIEGEFGHVRIRGEVGRVSRPRSGHVYLDLKDDRSVISGVIWKGVSARLETQPEEGMEVIATGRITTFGGQSKYQIVIEDIKPAGMGALMALLEKRKAALAAEGLFAPERKRPLPYLPEIIGVVTSPSGAVIRDILHRLRDRFPRKVLVWPVAVQGAKCAPEVARAIEGFNRLTPGGALPRPDLLIVARGGGSVEDLWGFNEEIVARAAAASQIPLISAVGHETDTTLIDFVSDRRAPTPTAAAELAVPVRHELMVWLDGLEARMRQALSQGLTRRGQRLRDVSRALPRPESLLDTPRQRLDVVATRLGPALTAGVQRRKVHLSEISGALRPMTLQRLIANDRRRLTALSQRLDPALARAIATQRERYETRAARLRPEPLSRDRQRKAEALAQLSARLNPALQRLVSARREKLNDRLRNFRPETLLQDRQRKESQYRQLSARLGEAGQRQMRDWRQRLEALDRLRETLSYKATLARGYAVVRGQTGVVTRAEEARRADALEIEFADGILPVNVSVAKPA</sequence>
<evidence type="ECO:0000259" key="7">
    <source>
        <dbReference type="Pfam" id="PF02601"/>
    </source>
</evidence>
<feature type="domain" description="Exonuclease VII large subunit C-terminal" evidence="7">
    <location>
        <begin position="133"/>
        <end position="404"/>
    </location>
</feature>
<keyword evidence="2 5" id="KW-0540">Nuclease</keyword>
<evidence type="ECO:0000256" key="6">
    <source>
        <dbReference type="RuleBase" id="RU004355"/>
    </source>
</evidence>
<gene>
    <name evidence="5 9" type="primary">xseA</name>
    <name evidence="9" type="ORF">ACFSUD_02730</name>
</gene>
<dbReference type="InterPro" id="IPR025824">
    <property type="entry name" value="OB-fold_nuc-bd_dom"/>
</dbReference>
<evidence type="ECO:0000259" key="8">
    <source>
        <dbReference type="Pfam" id="PF13742"/>
    </source>
</evidence>
<dbReference type="Pfam" id="PF13742">
    <property type="entry name" value="tRNA_anti_2"/>
    <property type="match status" value="1"/>
</dbReference>
<name>A0ABW5U0K8_9RHOB</name>
<comment type="catalytic activity">
    <reaction evidence="5 6">
        <text>Exonucleolytic cleavage in either 5'- to 3'- or 3'- to 5'-direction to yield nucleoside 5'-phosphates.</text>
        <dbReference type="EC" id="3.1.11.6"/>
    </reaction>
</comment>
<evidence type="ECO:0000256" key="3">
    <source>
        <dbReference type="ARBA" id="ARBA00022801"/>
    </source>
</evidence>
<feature type="domain" description="OB-fold nucleic acid binding" evidence="8">
    <location>
        <begin position="17"/>
        <end position="109"/>
    </location>
</feature>
<accession>A0ABW5U0K8</accession>
<evidence type="ECO:0000256" key="1">
    <source>
        <dbReference type="ARBA" id="ARBA00022490"/>
    </source>
</evidence>
<dbReference type="InterPro" id="IPR020579">
    <property type="entry name" value="Exonuc_VII_lsu_C"/>
</dbReference>
<proteinExistence type="inferred from homology"/>
<dbReference type="EMBL" id="JBHUMP010000002">
    <property type="protein sequence ID" value="MFD2738474.1"/>
    <property type="molecule type" value="Genomic_DNA"/>
</dbReference>
<feature type="domain" description="Exonuclease VII large subunit C-terminal" evidence="7">
    <location>
        <begin position="409"/>
        <end position="537"/>
    </location>
</feature>
<protein>
    <recommendedName>
        <fullName evidence="5">Exodeoxyribonuclease 7 large subunit</fullName>
        <ecNumber evidence="5">3.1.11.6</ecNumber>
    </recommendedName>
    <alternativeName>
        <fullName evidence="5">Exodeoxyribonuclease VII large subunit</fullName>
        <shortName evidence="5">Exonuclease VII large subunit</shortName>
    </alternativeName>
</protein>
<dbReference type="NCBIfam" id="TIGR00237">
    <property type="entry name" value="xseA"/>
    <property type="match status" value="1"/>
</dbReference>
<dbReference type="GO" id="GO:0008855">
    <property type="term" value="F:exodeoxyribonuclease VII activity"/>
    <property type="evidence" value="ECO:0007669"/>
    <property type="project" value="UniProtKB-EC"/>
</dbReference>
<dbReference type="PANTHER" id="PTHR30008">
    <property type="entry name" value="EXODEOXYRIBONUCLEASE 7 LARGE SUBUNIT"/>
    <property type="match status" value="1"/>
</dbReference>
<dbReference type="EC" id="3.1.11.6" evidence="5"/>
<comment type="similarity">
    <text evidence="5 6">Belongs to the XseA family.</text>
</comment>
<dbReference type="HAMAP" id="MF_00378">
    <property type="entry name" value="Exonuc_7_L"/>
    <property type="match status" value="1"/>
</dbReference>
<comment type="subunit">
    <text evidence="5">Heterooligomer composed of large and small subunits.</text>
</comment>
<dbReference type="Pfam" id="PF02601">
    <property type="entry name" value="Exonuc_VII_L"/>
    <property type="match status" value="2"/>
</dbReference>
<keyword evidence="3 5" id="KW-0378">Hydrolase</keyword>
<dbReference type="InterPro" id="IPR003753">
    <property type="entry name" value="Exonuc_VII_L"/>
</dbReference>
<evidence type="ECO:0000256" key="5">
    <source>
        <dbReference type="HAMAP-Rule" id="MF_00378"/>
    </source>
</evidence>
<dbReference type="Proteomes" id="UP001597474">
    <property type="component" value="Unassembled WGS sequence"/>
</dbReference>
<comment type="caution">
    <text evidence="9">The sequence shown here is derived from an EMBL/GenBank/DDBJ whole genome shotgun (WGS) entry which is preliminary data.</text>
</comment>
<comment type="subcellular location">
    <subcellularLocation>
        <location evidence="5 6">Cytoplasm</location>
    </subcellularLocation>
</comment>
<evidence type="ECO:0000256" key="2">
    <source>
        <dbReference type="ARBA" id="ARBA00022722"/>
    </source>
</evidence>
<evidence type="ECO:0000313" key="10">
    <source>
        <dbReference type="Proteomes" id="UP001597474"/>
    </source>
</evidence>
<dbReference type="RefSeq" id="WP_386371244.1">
    <property type="nucleotide sequence ID" value="NZ_JBHUMP010000002.1"/>
</dbReference>
<evidence type="ECO:0000313" key="9">
    <source>
        <dbReference type="EMBL" id="MFD2738474.1"/>
    </source>
</evidence>
<evidence type="ECO:0000256" key="4">
    <source>
        <dbReference type="ARBA" id="ARBA00022839"/>
    </source>
</evidence>
<organism evidence="9 10">
    <name type="scientific">Sulfitobacter aestuarii</name>
    <dbReference type="NCBI Taxonomy" id="2161676"/>
    <lineage>
        <taxon>Bacteria</taxon>
        <taxon>Pseudomonadati</taxon>
        <taxon>Pseudomonadota</taxon>
        <taxon>Alphaproteobacteria</taxon>
        <taxon>Rhodobacterales</taxon>
        <taxon>Roseobacteraceae</taxon>
        <taxon>Sulfitobacter</taxon>
    </lineage>
</organism>
<reference evidence="10" key="1">
    <citation type="journal article" date="2019" name="Int. J. Syst. Evol. Microbiol.">
        <title>The Global Catalogue of Microorganisms (GCM) 10K type strain sequencing project: providing services to taxonomists for standard genome sequencing and annotation.</title>
        <authorList>
            <consortium name="The Broad Institute Genomics Platform"/>
            <consortium name="The Broad Institute Genome Sequencing Center for Infectious Disease"/>
            <person name="Wu L."/>
            <person name="Ma J."/>
        </authorList>
    </citation>
    <scope>NUCLEOTIDE SEQUENCE [LARGE SCALE GENOMIC DNA]</scope>
    <source>
        <strain evidence="10">TISTR 2562</strain>
    </source>
</reference>
<keyword evidence="10" id="KW-1185">Reference proteome</keyword>
<dbReference type="PANTHER" id="PTHR30008:SF0">
    <property type="entry name" value="EXODEOXYRIBONUCLEASE 7 LARGE SUBUNIT"/>
    <property type="match status" value="1"/>
</dbReference>
<keyword evidence="4 5" id="KW-0269">Exonuclease</keyword>
<keyword evidence="1 5" id="KW-0963">Cytoplasm</keyword>